<proteinExistence type="predicted"/>
<dbReference type="PATRIC" id="fig|1454003.3.peg.4061"/>
<dbReference type="Pfam" id="PF05521">
    <property type="entry name" value="Phage_HCP"/>
    <property type="match status" value="1"/>
</dbReference>
<dbReference type="EMBL" id="JEMX01000116">
    <property type="protein sequence ID" value="EXI77108.1"/>
    <property type="molecule type" value="Genomic_DNA"/>
</dbReference>
<gene>
    <name evidence="1" type="ORF">AW10_04002</name>
</gene>
<name>A0A011N3J9_9PROT</name>
<organism evidence="1 2">
    <name type="scientific">Candidatus Accumulibacter appositus</name>
    <dbReference type="NCBI Taxonomy" id="1454003"/>
    <lineage>
        <taxon>Bacteria</taxon>
        <taxon>Pseudomonadati</taxon>
        <taxon>Pseudomonadota</taxon>
        <taxon>Betaproteobacteria</taxon>
        <taxon>Candidatus Accumulibacter</taxon>
    </lineage>
</organism>
<sequence>MATVWASLEPSVGRELVAAQAVRLDQPTTITIRWQPSFASPRTVAAMRAVYNGRTFNIHSVENEDERNVLLTLSASEGLNDG</sequence>
<dbReference type="Gene3D" id="2.40.10.270">
    <property type="entry name" value="Bacteriophage SPP1 head-tail adaptor protein"/>
    <property type="match status" value="1"/>
</dbReference>
<accession>A0A011N3J9</accession>
<evidence type="ECO:0000313" key="1">
    <source>
        <dbReference type="EMBL" id="EXI77108.1"/>
    </source>
</evidence>
<reference evidence="1 2" key="1">
    <citation type="submission" date="2014-02" db="EMBL/GenBank/DDBJ databases">
        <title>Expanding our view of genomic diversity in Candidatus Accumulibacter clades.</title>
        <authorList>
            <person name="Skennerton C.T."/>
            <person name="Barr J.J."/>
            <person name="Slater F.R."/>
            <person name="Bond P.L."/>
            <person name="Tyson G.W."/>
        </authorList>
    </citation>
    <scope>NUCLEOTIDE SEQUENCE [LARGE SCALE GENOMIC DNA]</scope>
    <source>
        <strain evidence="2">BA-92</strain>
    </source>
</reference>
<dbReference type="InterPro" id="IPR038666">
    <property type="entry name" value="SSP1_head-tail_sf"/>
</dbReference>
<dbReference type="InterPro" id="IPR008767">
    <property type="entry name" value="Phage_SPP1_head-tail_adaptor"/>
</dbReference>
<protein>
    <submittedName>
        <fullName evidence="1">Bacteriophage head-tail adaptor</fullName>
    </submittedName>
</protein>
<dbReference type="AlphaFoldDB" id="A0A011N3J9"/>
<comment type="caution">
    <text evidence="1">The sequence shown here is derived from an EMBL/GenBank/DDBJ whole genome shotgun (WGS) entry which is preliminary data.</text>
</comment>
<dbReference type="STRING" id="1454003.AW10_04002"/>
<evidence type="ECO:0000313" key="2">
    <source>
        <dbReference type="Proteomes" id="UP000021816"/>
    </source>
</evidence>
<dbReference type="Proteomes" id="UP000021816">
    <property type="component" value="Unassembled WGS sequence"/>
</dbReference>